<dbReference type="Proteomes" id="UP001408356">
    <property type="component" value="Unassembled WGS sequence"/>
</dbReference>
<gene>
    <name evidence="2" type="ORF">SUNI508_12224</name>
</gene>
<keyword evidence="3" id="KW-1185">Reference proteome</keyword>
<feature type="region of interest" description="Disordered" evidence="1">
    <location>
        <begin position="25"/>
        <end position="50"/>
    </location>
</feature>
<organism evidence="2 3">
    <name type="scientific">Seiridium unicorne</name>
    <dbReference type="NCBI Taxonomy" id="138068"/>
    <lineage>
        <taxon>Eukaryota</taxon>
        <taxon>Fungi</taxon>
        <taxon>Dikarya</taxon>
        <taxon>Ascomycota</taxon>
        <taxon>Pezizomycotina</taxon>
        <taxon>Sordariomycetes</taxon>
        <taxon>Xylariomycetidae</taxon>
        <taxon>Amphisphaeriales</taxon>
        <taxon>Sporocadaceae</taxon>
        <taxon>Seiridium</taxon>
    </lineage>
</organism>
<sequence>MSEWQERRVVSVANQSRGVLRKRRIKKDQGPFAPFPTTNRPTTPASHMPRSLLPQDKGIILCYFDMDIGWRSQVRASRDDLFGGVSRITSLSAMHSAQSQYLVIREKRVLQCNWKGGWQTHPPARHGPLIVPDPGRSPSHLLEGYMRKKYILKQRSAMQLIPGAAFPGFGGLADDLVQKYLGIRRGTSRPGGLH</sequence>
<proteinExistence type="predicted"/>
<feature type="compositionally biased region" description="Polar residues" evidence="1">
    <location>
        <begin position="36"/>
        <end position="45"/>
    </location>
</feature>
<name>A0ABR2UEU7_9PEZI</name>
<evidence type="ECO:0000313" key="2">
    <source>
        <dbReference type="EMBL" id="KAK9412919.1"/>
    </source>
</evidence>
<reference evidence="2 3" key="1">
    <citation type="journal article" date="2024" name="J. Plant Pathol.">
        <title>Sequence and assembly of the genome of Seiridium unicorne, isolate CBS 538.82, causal agent of cypress canker disease.</title>
        <authorList>
            <person name="Scali E."/>
            <person name="Rocca G.D."/>
            <person name="Danti R."/>
            <person name="Garbelotto M."/>
            <person name="Barberini S."/>
            <person name="Baroncelli R."/>
            <person name="Emiliani G."/>
        </authorList>
    </citation>
    <scope>NUCLEOTIDE SEQUENCE [LARGE SCALE GENOMIC DNA]</scope>
    <source>
        <strain evidence="2 3">BM-138-508</strain>
    </source>
</reference>
<dbReference type="EMBL" id="JARVKF010000446">
    <property type="protein sequence ID" value="KAK9412919.1"/>
    <property type="molecule type" value="Genomic_DNA"/>
</dbReference>
<protein>
    <submittedName>
        <fullName evidence="2">Uncharacterized protein</fullName>
    </submittedName>
</protein>
<evidence type="ECO:0000256" key="1">
    <source>
        <dbReference type="SAM" id="MobiDB-lite"/>
    </source>
</evidence>
<accession>A0ABR2UEU7</accession>
<evidence type="ECO:0000313" key="3">
    <source>
        <dbReference type="Proteomes" id="UP001408356"/>
    </source>
</evidence>
<comment type="caution">
    <text evidence="2">The sequence shown here is derived from an EMBL/GenBank/DDBJ whole genome shotgun (WGS) entry which is preliminary data.</text>
</comment>